<protein>
    <submittedName>
        <fullName evidence="9">Membrane associated serine protease, rhomboid family</fullName>
    </submittedName>
</protein>
<evidence type="ECO:0000256" key="6">
    <source>
        <dbReference type="ARBA" id="ARBA00023136"/>
    </source>
</evidence>
<sequence>MDHPGNTSTIKQADAAQPAIALAFANRRQALARQPWVSYALVLINVAVWLLTLVSGAALMQAPADKMLVWGGNAASEVQRGEWWRLLTAVFLHNGLMHVAMNMAALLCTGPTVERVYGSRRFILLYLGAGLAGSALSLHFSAQHSTAVGASGAVFGVAGALLVAALRHRRFLPTMLSFYTLGGIGLLLLDAMVRGFGSERVDNAAHVGGLLVGALLALILPERISGRHDARQARWRTAAAGAAALAITAAVALAAPPAKVDVRSAFEAGATMERALREFDMVMGRLALEEKAANAGRMSQPMRADRQRQVHGPAFRKIGADLAAVRLPPADPRAAVLRDLQRMAALMEELAAMPAAFSKGNERVEPADPARHAAILIEVRQLRMRILNWQRAHAPARP</sequence>
<evidence type="ECO:0000313" key="9">
    <source>
        <dbReference type="EMBL" id="SMP72080.1"/>
    </source>
</evidence>
<organism evidence="9 10">
    <name type="scientific">Noviherbaspirillum suwonense</name>
    <dbReference type="NCBI Taxonomy" id="1224511"/>
    <lineage>
        <taxon>Bacteria</taxon>
        <taxon>Pseudomonadati</taxon>
        <taxon>Pseudomonadota</taxon>
        <taxon>Betaproteobacteria</taxon>
        <taxon>Burkholderiales</taxon>
        <taxon>Oxalobacteraceae</taxon>
        <taxon>Noviherbaspirillum</taxon>
    </lineage>
</organism>
<evidence type="ECO:0000256" key="3">
    <source>
        <dbReference type="ARBA" id="ARBA00022692"/>
    </source>
</evidence>
<comment type="similarity">
    <text evidence="2">Belongs to the peptidase S54 family.</text>
</comment>
<feature type="transmembrane region" description="Helical" evidence="7">
    <location>
        <begin position="36"/>
        <end position="63"/>
    </location>
</feature>
<dbReference type="Gene3D" id="1.20.1540.10">
    <property type="entry name" value="Rhomboid-like"/>
    <property type="match status" value="1"/>
</dbReference>
<dbReference type="InterPro" id="IPR035952">
    <property type="entry name" value="Rhomboid-like_sf"/>
</dbReference>
<feature type="transmembrane region" description="Helical" evidence="7">
    <location>
        <begin position="122"/>
        <end position="140"/>
    </location>
</feature>
<dbReference type="PANTHER" id="PTHR43731:SF14">
    <property type="entry name" value="PRESENILIN-ASSOCIATED RHOMBOID-LIKE PROTEIN, MITOCHONDRIAL"/>
    <property type="match status" value="1"/>
</dbReference>
<keyword evidence="9" id="KW-0645">Protease</keyword>
<reference evidence="9 10" key="1">
    <citation type="submission" date="2017-05" db="EMBL/GenBank/DDBJ databases">
        <authorList>
            <person name="Varghese N."/>
            <person name="Submissions S."/>
        </authorList>
    </citation>
    <scope>NUCLEOTIDE SEQUENCE [LARGE SCALE GENOMIC DNA]</scope>
    <source>
        <strain evidence="9 10">DSM 26001</strain>
    </source>
</reference>
<gene>
    <name evidence="9" type="ORF">SAMN06295970_117132</name>
</gene>
<evidence type="ECO:0000256" key="5">
    <source>
        <dbReference type="ARBA" id="ARBA00022989"/>
    </source>
</evidence>
<dbReference type="EMBL" id="FXUL01000017">
    <property type="protein sequence ID" value="SMP72080.1"/>
    <property type="molecule type" value="Genomic_DNA"/>
</dbReference>
<feature type="transmembrane region" description="Helical" evidence="7">
    <location>
        <begin position="178"/>
        <end position="197"/>
    </location>
</feature>
<accession>A0ABY1QIT2</accession>
<name>A0ABY1QIT2_9BURK</name>
<evidence type="ECO:0000313" key="10">
    <source>
        <dbReference type="Proteomes" id="UP001158049"/>
    </source>
</evidence>
<evidence type="ECO:0000256" key="2">
    <source>
        <dbReference type="ARBA" id="ARBA00009045"/>
    </source>
</evidence>
<feature type="transmembrane region" description="Helical" evidence="7">
    <location>
        <begin position="83"/>
        <end position="110"/>
    </location>
</feature>
<dbReference type="RefSeq" id="WP_283444028.1">
    <property type="nucleotide sequence ID" value="NZ_FXUL01000017.1"/>
</dbReference>
<evidence type="ECO:0000256" key="4">
    <source>
        <dbReference type="ARBA" id="ARBA00022801"/>
    </source>
</evidence>
<evidence type="ECO:0000259" key="8">
    <source>
        <dbReference type="Pfam" id="PF01694"/>
    </source>
</evidence>
<feature type="transmembrane region" description="Helical" evidence="7">
    <location>
        <begin position="203"/>
        <end position="221"/>
    </location>
</feature>
<keyword evidence="3 7" id="KW-0812">Transmembrane</keyword>
<dbReference type="Proteomes" id="UP001158049">
    <property type="component" value="Unassembled WGS sequence"/>
</dbReference>
<feature type="transmembrane region" description="Helical" evidence="7">
    <location>
        <begin position="146"/>
        <end position="166"/>
    </location>
</feature>
<feature type="transmembrane region" description="Helical" evidence="7">
    <location>
        <begin position="233"/>
        <end position="255"/>
    </location>
</feature>
<dbReference type="GO" id="GO:0008233">
    <property type="term" value="F:peptidase activity"/>
    <property type="evidence" value="ECO:0007669"/>
    <property type="project" value="UniProtKB-KW"/>
</dbReference>
<dbReference type="SUPFAM" id="SSF144091">
    <property type="entry name" value="Rhomboid-like"/>
    <property type="match status" value="1"/>
</dbReference>
<dbReference type="GO" id="GO:0006508">
    <property type="term" value="P:proteolysis"/>
    <property type="evidence" value="ECO:0007669"/>
    <property type="project" value="UniProtKB-KW"/>
</dbReference>
<dbReference type="Pfam" id="PF01694">
    <property type="entry name" value="Rhomboid"/>
    <property type="match status" value="1"/>
</dbReference>
<keyword evidence="6 7" id="KW-0472">Membrane</keyword>
<evidence type="ECO:0000256" key="1">
    <source>
        <dbReference type="ARBA" id="ARBA00004141"/>
    </source>
</evidence>
<evidence type="ECO:0000256" key="7">
    <source>
        <dbReference type="SAM" id="Phobius"/>
    </source>
</evidence>
<comment type="subcellular location">
    <subcellularLocation>
        <location evidence="1">Membrane</location>
        <topology evidence="1">Multi-pass membrane protein</topology>
    </subcellularLocation>
</comment>
<dbReference type="PANTHER" id="PTHR43731">
    <property type="entry name" value="RHOMBOID PROTEASE"/>
    <property type="match status" value="1"/>
</dbReference>
<keyword evidence="5 7" id="KW-1133">Transmembrane helix</keyword>
<keyword evidence="4" id="KW-0378">Hydrolase</keyword>
<dbReference type="InterPro" id="IPR050925">
    <property type="entry name" value="Rhomboid_protease_S54"/>
</dbReference>
<proteinExistence type="inferred from homology"/>
<feature type="domain" description="Peptidase S54 rhomboid" evidence="8">
    <location>
        <begin position="81"/>
        <end position="220"/>
    </location>
</feature>
<keyword evidence="10" id="KW-1185">Reference proteome</keyword>
<comment type="caution">
    <text evidence="9">The sequence shown here is derived from an EMBL/GenBank/DDBJ whole genome shotgun (WGS) entry which is preliminary data.</text>
</comment>
<dbReference type="InterPro" id="IPR022764">
    <property type="entry name" value="Peptidase_S54_rhomboid_dom"/>
</dbReference>